<dbReference type="Proteomes" id="UP000594364">
    <property type="component" value="Chromosome 2"/>
</dbReference>
<feature type="compositionally biased region" description="Low complexity" evidence="1">
    <location>
        <begin position="267"/>
        <end position="285"/>
    </location>
</feature>
<feature type="compositionally biased region" description="Polar residues" evidence="1">
    <location>
        <begin position="442"/>
        <end position="451"/>
    </location>
</feature>
<feature type="compositionally biased region" description="Polar residues" evidence="1">
    <location>
        <begin position="307"/>
        <end position="320"/>
    </location>
</feature>
<gene>
    <name evidence="2" type="ORF">C2857_000552</name>
</gene>
<proteinExistence type="predicted"/>
<dbReference type="AlphaFoldDB" id="A0A7S9KN22"/>
<keyword evidence="3" id="KW-1185">Reference proteome</keyword>
<dbReference type="EMBL" id="CP031386">
    <property type="protein sequence ID" value="QPG95405.1"/>
    <property type="molecule type" value="Genomic_DNA"/>
</dbReference>
<feature type="region of interest" description="Disordered" evidence="1">
    <location>
        <begin position="438"/>
        <end position="470"/>
    </location>
</feature>
<dbReference type="OrthoDB" id="5426191at2759"/>
<feature type="region of interest" description="Disordered" evidence="1">
    <location>
        <begin position="116"/>
        <end position="348"/>
    </location>
</feature>
<evidence type="ECO:0000256" key="1">
    <source>
        <dbReference type="SAM" id="MobiDB-lite"/>
    </source>
</evidence>
<protein>
    <recommendedName>
        <fullName evidence="4">Oxidoreductase-like protein</fullName>
    </recommendedName>
</protein>
<feature type="region of interest" description="Disordered" evidence="1">
    <location>
        <begin position="1"/>
        <end position="26"/>
    </location>
</feature>
<accession>A0A7S9KN22</accession>
<sequence length="634" mass="68120">MEARSLTALNELAANPPQYPEKPADEAKDPLTLYISRVPGTRDVILSTVKPQERNVTGEDVTNSLYYIHLEIPADHVKVPESVCEDNKWRSSEESGSSPLTIHRKPVADQARALTPDGLANGTRLPPLQPVISTSSNPPRLESLSAADGLGRDTRPSLECPDISTLPSIHGQPGVDPPPNRKAVHERTAAGLHTGMPTRKPVGPRPMPEVHVASSKPTQPLDDLSSADTADGSPEHPGKQLPVLPLETPVPQPGGVQGSFAHSNAIRSRAADSAPSRSPSPRNDSITSISGTGTPFTLTIVRRDPSSRSQWNVGRVSSRQLDPVDAGDEREAQSASTWGHLSTPLLHPHPSINIELENSGYAKFRTMSRKKNSLAENGLDAALAAMTRSNAGDRNTSRGEVGVFSRQLLMEYSQSFAKKLRKTIQRLEQTGLNKLTRHRSDSVGSVASNTSEKSDNVEAVATDGLPPPGMKPRGYVFSSPWGGKCDFQTGQAGRSLVCRHTPQELGTSSNYNPLVASHGPAKFLASSGKTVSELRFNLPSSELFVERGEQWKGNLEKLFKQDDGSLGNNSCNARDDGAVSPFGLNLGSERAGGGNRGKTAKLGKLIIHDEGLKMLDLVVAANMGIWWGAWEKSF</sequence>
<evidence type="ECO:0000313" key="3">
    <source>
        <dbReference type="Proteomes" id="UP000594364"/>
    </source>
</evidence>
<name>A0A7S9KN22_EPIFF</name>
<feature type="compositionally biased region" description="Polar residues" evidence="1">
    <location>
        <begin position="286"/>
        <end position="297"/>
    </location>
</feature>
<organism evidence="2 3">
    <name type="scientific">Epichloe festucae (strain Fl1)</name>
    <dbReference type="NCBI Taxonomy" id="877507"/>
    <lineage>
        <taxon>Eukaryota</taxon>
        <taxon>Fungi</taxon>
        <taxon>Dikarya</taxon>
        <taxon>Ascomycota</taxon>
        <taxon>Pezizomycotina</taxon>
        <taxon>Sordariomycetes</taxon>
        <taxon>Hypocreomycetidae</taxon>
        <taxon>Hypocreales</taxon>
        <taxon>Clavicipitaceae</taxon>
        <taxon>Epichloe</taxon>
    </lineage>
</organism>
<reference evidence="2 3" key="1">
    <citation type="journal article" date="2018" name="PLoS Genet.">
        <title>Repeat elements organise 3D genome structure and mediate transcription in the filamentous fungus Epichloe festucae.</title>
        <authorList>
            <person name="Winter D.J."/>
            <person name="Ganley A.R.D."/>
            <person name="Young C.A."/>
            <person name="Liachko I."/>
            <person name="Schardl C.L."/>
            <person name="Dupont P.Y."/>
            <person name="Berry D."/>
            <person name="Ram A."/>
            <person name="Scott B."/>
            <person name="Cox M.P."/>
        </authorList>
    </citation>
    <scope>NUCLEOTIDE SEQUENCE [LARGE SCALE GENOMIC DNA]</scope>
    <source>
        <strain evidence="2 3">Fl1</strain>
    </source>
</reference>
<evidence type="ECO:0008006" key="4">
    <source>
        <dbReference type="Google" id="ProtNLM"/>
    </source>
</evidence>
<evidence type="ECO:0000313" key="2">
    <source>
        <dbReference type="EMBL" id="QPG95405.1"/>
    </source>
</evidence>